<name>A0AAU2V6Y1_9ACTN</name>
<reference evidence="1" key="1">
    <citation type="submission" date="2022-10" db="EMBL/GenBank/DDBJ databases">
        <title>The complete genomes of actinobacterial strains from the NBC collection.</title>
        <authorList>
            <person name="Joergensen T.S."/>
            <person name="Alvarez Arevalo M."/>
            <person name="Sterndorff E.B."/>
            <person name="Faurdal D."/>
            <person name="Vuksanovic O."/>
            <person name="Mourched A.-S."/>
            <person name="Charusanti P."/>
            <person name="Shaw S."/>
            <person name="Blin K."/>
            <person name="Weber T."/>
        </authorList>
    </citation>
    <scope>NUCLEOTIDE SEQUENCE</scope>
    <source>
        <strain evidence="1">NBC_00003</strain>
    </source>
</reference>
<gene>
    <name evidence="1" type="ORF">OG549_22425</name>
</gene>
<evidence type="ECO:0000313" key="1">
    <source>
        <dbReference type="EMBL" id="WTW63183.1"/>
    </source>
</evidence>
<protein>
    <submittedName>
        <fullName evidence="1">Head decoration protein</fullName>
    </submittedName>
</protein>
<dbReference type="EMBL" id="CP108318">
    <property type="protein sequence ID" value="WTW63183.1"/>
    <property type="molecule type" value="Genomic_DNA"/>
</dbReference>
<accession>A0AAU2V6Y1</accession>
<organism evidence="1">
    <name type="scientific">Streptomyces sp. NBC_00003</name>
    <dbReference type="NCBI Taxonomy" id="2903608"/>
    <lineage>
        <taxon>Bacteria</taxon>
        <taxon>Bacillati</taxon>
        <taxon>Actinomycetota</taxon>
        <taxon>Actinomycetes</taxon>
        <taxon>Kitasatosporales</taxon>
        <taxon>Streptomycetaceae</taxon>
        <taxon>Streptomyces</taxon>
    </lineage>
</organism>
<proteinExistence type="predicted"/>
<dbReference type="AlphaFoldDB" id="A0AAU2V6Y1"/>
<sequence length="136" mass="14163">MDLQPITYSESSTADRPWLASRHGLDSPLSVTLDVSLFTKDTHWVPGGPMQPRSRFLSGIPLGRVKASGLAGPWSASATDGRETLIGVLLTESAFAPGAKHVGGALLWHGAVAAALVPGGLDPATVTKSTAQIYFV</sequence>